<gene>
    <name evidence="2" type="ORF">D0Y65_040056</name>
</gene>
<dbReference type="InterPro" id="IPR001810">
    <property type="entry name" value="F-box_dom"/>
</dbReference>
<evidence type="ECO:0000313" key="2">
    <source>
        <dbReference type="EMBL" id="RZB63231.1"/>
    </source>
</evidence>
<dbReference type="SUPFAM" id="SSF117281">
    <property type="entry name" value="Kelch motif"/>
    <property type="match status" value="1"/>
</dbReference>
<dbReference type="PANTHER" id="PTHR31672:SF10">
    <property type="entry name" value="F-BOX DOMAIN-CONTAINING PROTEIN"/>
    <property type="match status" value="1"/>
</dbReference>
<keyword evidence="3" id="KW-1185">Reference proteome</keyword>
<dbReference type="SMART" id="SM00256">
    <property type="entry name" value="FBOX"/>
    <property type="match status" value="1"/>
</dbReference>
<dbReference type="PANTHER" id="PTHR31672">
    <property type="entry name" value="BNACNNG10540D PROTEIN"/>
    <property type="match status" value="1"/>
</dbReference>
<dbReference type="Pfam" id="PF08268">
    <property type="entry name" value="FBA_3"/>
    <property type="match status" value="1"/>
</dbReference>
<dbReference type="PROSITE" id="PS50181">
    <property type="entry name" value="FBOX"/>
    <property type="match status" value="1"/>
</dbReference>
<feature type="domain" description="F-box" evidence="1">
    <location>
        <begin position="5"/>
        <end position="52"/>
    </location>
</feature>
<dbReference type="AlphaFoldDB" id="A0A445GPN3"/>
<dbReference type="InterPro" id="IPR013187">
    <property type="entry name" value="F-box-assoc_dom_typ3"/>
</dbReference>
<dbReference type="SUPFAM" id="SSF81383">
    <property type="entry name" value="F-box domain"/>
    <property type="match status" value="1"/>
</dbReference>
<dbReference type="Gene3D" id="1.20.1280.50">
    <property type="match status" value="1"/>
</dbReference>
<proteinExistence type="predicted"/>
<dbReference type="InterPro" id="IPR050796">
    <property type="entry name" value="SCF_F-box_component"/>
</dbReference>
<reference evidence="2 3" key="1">
    <citation type="submission" date="2018-09" db="EMBL/GenBank/DDBJ databases">
        <title>A high-quality reference genome of wild soybean provides a powerful tool to mine soybean genomes.</title>
        <authorList>
            <person name="Xie M."/>
            <person name="Chung C.Y.L."/>
            <person name="Li M.-W."/>
            <person name="Wong F.-L."/>
            <person name="Chan T.-F."/>
            <person name="Lam H.-M."/>
        </authorList>
    </citation>
    <scope>NUCLEOTIDE SEQUENCE [LARGE SCALE GENOMIC DNA]</scope>
    <source>
        <strain evidence="3">cv. W05</strain>
        <tissue evidence="2">Hypocotyl of etiolated seedlings</tissue>
    </source>
</reference>
<dbReference type="Gramene" id="XM_028345665.1">
    <property type="protein sequence ID" value="XP_028201466.1"/>
    <property type="gene ID" value="LOC114385657"/>
</dbReference>
<dbReference type="NCBIfam" id="TIGR01640">
    <property type="entry name" value="F_box_assoc_1"/>
    <property type="match status" value="1"/>
</dbReference>
<dbReference type="InterPro" id="IPR036047">
    <property type="entry name" value="F-box-like_dom_sf"/>
</dbReference>
<accession>A0A445GPN3</accession>
<sequence>MVDGNLKQEFLPYDVVINILKRLPVKSLIRFKCVSKDWFNLFQNTPNFFTQQHLNHSAHTNAFLLLQRIPRQPRPLPFSTCLIGPDINFVHPPQFFDIASPAAKIVASCNGILCLRDKTALSLFNLASRQIKQVPGTTLFGLYYVGFGFSPVANDYKIVRISMGVFDEEHQVVVLDNVRVDRAEVYSLTTGSWRQIDATKLRPLCLVSSSVATTETIFWLATMTSDSDTDSEIVVSFDIGREMFTLLNGPPLPPSPTRSYDNVLAECNDKLAVFRHYIIGDYESCSFDLWVLEDVHNHTSSGESWIKMYSVGPFSRVLYPLSIWRDQIVCREELSRRGNNYRIVETVLSLFNPLSNELKKLPANRDEFCYVPFTYVESLVPVGHIHHEQ</sequence>
<dbReference type="CDD" id="cd22157">
    <property type="entry name" value="F-box_AtFBW1-like"/>
    <property type="match status" value="1"/>
</dbReference>
<dbReference type="EMBL" id="QZWG01000015">
    <property type="protein sequence ID" value="RZB63231.1"/>
    <property type="molecule type" value="Genomic_DNA"/>
</dbReference>
<evidence type="ECO:0000259" key="1">
    <source>
        <dbReference type="PROSITE" id="PS50181"/>
    </source>
</evidence>
<dbReference type="InterPro" id="IPR017451">
    <property type="entry name" value="F-box-assoc_interact_dom"/>
</dbReference>
<comment type="caution">
    <text evidence="2">The sequence shown here is derived from an EMBL/GenBank/DDBJ whole genome shotgun (WGS) entry which is preliminary data.</text>
</comment>
<protein>
    <submittedName>
        <fullName evidence="2">Putative F-box protein</fullName>
    </submittedName>
</protein>
<name>A0A445GPN3_GLYSO</name>
<evidence type="ECO:0000313" key="3">
    <source>
        <dbReference type="Proteomes" id="UP000289340"/>
    </source>
</evidence>
<dbReference type="InterPro" id="IPR015915">
    <property type="entry name" value="Kelch-typ_b-propeller"/>
</dbReference>
<dbReference type="Pfam" id="PF00646">
    <property type="entry name" value="F-box"/>
    <property type="match status" value="1"/>
</dbReference>
<dbReference type="Proteomes" id="UP000289340">
    <property type="component" value="Chromosome 15"/>
</dbReference>
<organism evidence="2 3">
    <name type="scientific">Glycine soja</name>
    <name type="common">Wild soybean</name>
    <dbReference type="NCBI Taxonomy" id="3848"/>
    <lineage>
        <taxon>Eukaryota</taxon>
        <taxon>Viridiplantae</taxon>
        <taxon>Streptophyta</taxon>
        <taxon>Embryophyta</taxon>
        <taxon>Tracheophyta</taxon>
        <taxon>Spermatophyta</taxon>
        <taxon>Magnoliopsida</taxon>
        <taxon>eudicotyledons</taxon>
        <taxon>Gunneridae</taxon>
        <taxon>Pentapetalae</taxon>
        <taxon>rosids</taxon>
        <taxon>fabids</taxon>
        <taxon>Fabales</taxon>
        <taxon>Fabaceae</taxon>
        <taxon>Papilionoideae</taxon>
        <taxon>50 kb inversion clade</taxon>
        <taxon>NPAAA clade</taxon>
        <taxon>indigoferoid/millettioid clade</taxon>
        <taxon>Phaseoleae</taxon>
        <taxon>Glycine</taxon>
        <taxon>Glycine subgen. Soja</taxon>
    </lineage>
</organism>